<dbReference type="SUPFAM" id="SSF52058">
    <property type="entry name" value="L domain-like"/>
    <property type="match status" value="1"/>
</dbReference>
<gene>
    <name evidence="1" type="ORF">LRAMOSA09004</name>
</gene>
<organism evidence="1">
    <name type="scientific">Lichtheimia ramosa</name>
    <dbReference type="NCBI Taxonomy" id="688394"/>
    <lineage>
        <taxon>Eukaryota</taxon>
        <taxon>Fungi</taxon>
        <taxon>Fungi incertae sedis</taxon>
        <taxon>Mucoromycota</taxon>
        <taxon>Mucoromycotina</taxon>
        <taxon>Mucoromycetes</taxon>
        <taxon>Mucorales</taxon>
        <taxon>Lichtheimiaceae</taxon>
        <taxon>Lichtheimia</taxon>
    </lineage>
</organism>
<dbReference type="GO" id="GO:0031146">
    <property type="term" value="P:SCF-dependent proteasomal ubiquitin-dependent protein catabolic process"/>
    <property type="evidence" value="ECO:0007669"/>
    <property type="project" value="TreeGrafter"/>
</dbReference>
<dbReference type="PANTHER" id="PTHR13318:SF190">
    <property type="entry name" value="PARTNER OF PAIRED, ISOFORM B"/>
    <property type="match status" value="1"/>
</dbReference>
<reference evidence="1" key="1">
    <citation type="journal article" date="2014" name="Genome Announc.">
        <title>De novo whole-genome sequence and genome annotation of Lichtheimia ramosa.</title>
        <authorList>
            <person name="Linde J."/>
            <person name="Schwartze V."/>
            <person name="Binder U."/>
            <person name="Lass-Florl C."/>
            <person name="Voigt K."/>
            <person name="Horn F."/>
        </authorList>
    </citation>
    <scope>NUCLEOTIDE SEQUENCE</scope>
    <source>
        <strain evidence="1">JMRC FSU:6197</strain>
    </source>
</reference>
<dbReference type="GO" id="GO:0019005">
    <property type="term" value="C:SCF ubiquitin ligase complex"/>
    <property type="evidence" value="ECO:0007669"/>
    <property type="project" value="TreeGrafter"/>
</dbReference>
<dbReference type="SUPFAM" id="SSF48452">
    <property type="entry name" value="TPR-like"/>
    <property type="match status" value="1"/>
</dbReference>
<dbReference type="Gene3D" id="1.25.40.10">
    <property type="entry name" value="Tetratricopeptide repeat domain"/>
    <property type="match status" value="1"/>
</dbReference>
<name>A0A077WFV2_9FUNG</name>
<dbReference type="PANTHER" id="PTHR13318">
    <property type="entry name" value="PARTNER OF PAIRED, ISOFORM B-RELATED"/>
    <property type="match status" value="1"/>
</dbReference>
<protein>
    <submittedName>
        <fullName evidence="1">Uncharacterized protein</fullName>
    </submittedName>
</protein>
<dbReference type="AlphaFoldDB" id="A0A077WFV2"/>
<dbReference type="Gene3D" id="3.80.10.10">
    <property type="entry name" value="Ribonuclease Inhibitor"/>
    <property type="match status" value="2"/>
</dbReference>
<evidence type="ECO:0000313" key="1">
    <source>
        <dbReference type="EMBL" id="CDS06476.1"/>
    </source>
</evidence>
<dbReference type="EMBL" id="LK023320">
    <property type="protein sequence ID" value="CDS06476.1"/>
    <property type="molecule type" value="Genomic_DNA"/>
</dbReference>
<dbReference type="InterPro" id="IPR032675">
    <property type="entry name" value="LRR_dom_sf"/>
</dbReference>
<accession>A0A077WFV2</accession>
<sequence>MNEEDNIDWFTLLRRPIVTAQHNNGNKRIVAATEILQQTAQQFAKVLNDRARLLANSAQYKAALRDAAAIRVMLPGSGLGYLCTGDVYCQQGRYAAAIAIYDQGLQAVPQSDLYLHQLQQHRMIAMTNNNKRVDFISQLPLDIVVTNILPRVMRIMSSIASCESCELLYVSRAWQERILKQPNGLTFQFGLDMDVNTLKHGHDPLVRFAPYVQNLHGTLLGHVCLDDLFSRANFSKLKRLELSCDESTPRRPLLNGLALIADSLTHLTIDDCRSVQLRDILESCPNLVSLAISGVDTTMPSSSSIRFPNLTHLALGPSTRTSRTNDDVVDILSRFPSLLCLEIAPMRDSSALIVLQQQCPYLQVLCYDGAGLDPEAKNIPSQKKGITSAYLSGYLSYDQDHLIQFLLSNQHSLEIYDFEGENIIKNRDAIWEISNGRLEQRNPQQSLQLTSQQSGPLFTRLLNFRSVEEKSSSAAPFMQWVLLNSPNLKAIDMSESLFQPDVANAMIQLKHLSKLKIDYVNASDDDNSNYISIKQFLEHHIALGDRSTLEHVIVDMDDVDMSEVTWISLLCRLKCIKKLELITVNMGEHCRSILEEIGQGCPSLEELTLGLEETEMAEGLLAPLRQLSNLKCLTLGAWEICNTDFLVVASFNSLERLYLRCDISDDMLVLLESRIPKVVA</sequence>
<proteinExistence type="predicted"/>
<dbReference type="InterPro" id="IPR011990">
    <property type="entry name" value="TPR-like_helical_dom_sf"/>
</dbReference>
<dbReference type="OrthoDB" id="2243253at2759"/>